<name>A0ABY7TFJ5_9SPHI</name>
<accession>A0ABY7TFJ5</accession>
<evidence type="ECO:0000313" key="3">
    <source>
        <dbReference type="Proteomes" id="UP001216139"/>
    </source>
</evidence>
<reference evidence="2 3" key="1">
    <citation type="submission" date="2023-02" db="EMBL/GenBank/DDBJ databases">
        <title>Genome sequence of Mucilaginibacter jinjuensis strain KACC 16571.</title>
        <authorList>
            <person name="Kim S."/>
            <person name="Heo J."/>
            <person name="Kwon S.-W."/>
        </authorList>
    </citation>
    <scope>NUCLEOTIDE SEQUENCE [LARGE SCALE GENOMIC DNA]</scope>
    <source>
        <strain evidence="2 3">KACC 16571</strain>
    </source>
</reference>
<keyword evidence="1" id="KW-0732">Signal</keyword>
<dbReference type="EMBL" id="CP117167">
    <property type="protein sequence ID" value="WCT14841.1"/>
    <property type="molecule type" value="Genomic_DNA"/>
</dbReference>
<protein>
    <recommendedName>
        <fullName evidence="4">OmpL-like beta-barrel porin-2</fullName>
    </recommendedName>
</protein>
<evidence type="ECO:0008006" key="4">
    <source>
        <dbReference type="Google" id="ProtNLM"/>
    </source>
</evidence>
<sequence length="330" mass="36051">MLIKSLFKALTVSVLLMATTVAHAQNETGWRIGFGVSPGVPIKDPFAFTLGGDVRLQKNFNNKFAATLTAGFTHYFEKDHFIGYSQYGSPFNVIPVKAGAKFFLYDNLYVAGEAGAGFGFEQWGTSFLWSPSVGVAFKNGLDLSIRYEDFTRSSVTKDISLRLAYGLDTRKLVPHKRTNGDSDWKLAIGLNPGISQNDGFVLGGEAGIYKPIARNLEAYATAGVTHYFDMYQYYYNMTSYDTYSYGAKRSGKSIIPVKAGLRLYAGNQFYISGDAGAAFVSDGDVAFAYSPTIGLAFKNGVDIGAKYDGYTGGNYIPSAISLKLAYRFKL</sequence>
<evidence type="ECO:0000256" key="1">
    <source>
        <dbReference type="SAM" id="SignalP"/>
    </source>
</evidence>
<dbReference type="Proteomes" id="UP001216139">
    <property type="component" value="Chromosome"/>
</dbReference>
<feature type="signal peptide" evidence="1">
    <location>
        <begin position="1"/>
        <end position="24"/>
    </location>
</feature>
<proteinExistence type="predicted"/>
<dbReference type="RefSeq" id="WP_273633334.1">
    <property type="nucleotide sequence ID" value="NZ_CP117167.1"/>
</dbReference>
<evidence type="ECO:0000313" key="2">
    <source>
        <dbReference type="EMBL" id="WCT14841.1"/>
    </source>
</evidence>
<gene>
    <name evidence="2" type="ORF">PQO05_12925</name>
</gene>
<keyword evidence="3" id="KW-1185">Reference proteome</keyword>
<organism evidence="2 3">
    <name type="scientific">Mucilaginibacter jinjuensis</name>
    <dbReference type="NCBI Taxonomy" id="1176721"/>
    <lineage>
        <taxon>Bacteria</taxon>
        <taxon>Pseudomonadati</taxon>
        <taxon>Bacteroidota</taxon>
        <taxon>Sphingobacteriia</taxon>
        <taxon>Sphingobacteriales</taxon>
        <taxon>Sphingobacteriaceae</taxon>
        <taxon>Mucilaginibacter</taxon>
    </lineage>
</organism>
<feature type="chain" id="PRO_5046289976" description="OmpL-like beta-barrel porin-2" evidence="1">
    <location>
        <begin position="25"/>
        <end position="330"/>
    </location>
</feature>